<dbReference type="Gene3D" id="1.10.472.130">
    <property type="match status" value="1"/>
</dbReference>
<dbReference type="Pfam" id="PF07728">
    <property type="entry name" value="AAA_5"/>
    <property type="match status" value="1"/>
</dbReference>
<dbReference type="InterPro" id="IPR011704">
    <property type="entry name" value="ATPase_dyneun-rel_AAA"/>
</dbReference>
<dbReference type="SMART" id="SM00382">
    <property type="entry name" value="AAA"/>
    <property type="match status" value="1"/>
</dbReference>
<dbReference type="Gene3D" id="1.20.920.30">
    <property type="match status" value="1"/>
</dbReference>
<dbReference type="GO" id="GO:0007018">
    <property type="term" value="P:microtubule-based movement"/>
    <property type="evidence" value="ECO:0007669"/>
    <property type="project" value="InterPro"/>
</dbReference>
<dbReference type="InterPro" id="IPR041466">
    <property type="entry name" value="Dynein_AAA5_ext"/>
</dbReference>
<feature type="region of interest" description="Disordered" evidence="1">
    <location>
        <begin position="205"/>
        <end position="224"/>
    </location>
</feature>
<dbReference type="Pfam" id="PF13306">
    <property type="entry name" value="LRR_5"/>
    <property type="match status" value="1"/>
</dbReference>
<gene>
    <name evidence="3" type="ORF">TrVE_jg12414</name>
</gene>
<accession>A0A9W7F901</accession>
<dbReference type="GO" id="GO:0030286">
    <property type="term" value="C:dynein complex"/>
    <property type="evidence" value="ECO:0007669"/>
    <property type="project" value="InterPro"/>
</dbReference>
<sequence>MHDEVLLAALKKVTASSTLVLNNVWMEKILRLKQVLGFRHGVMCVGPSGSGKTTAWRTLLKAMEYVDGIKGECYLIDPKSFSKEALYGSLDATTMEWTDGVFTHTLRKIIANQRGESKKRHWILFDGDVDPEWAENLNSVLDDNKLLTLPSGERLSLPDNVNIVLEVDTLREATPATVSRCGMVWFSDDTVSLEMMLKHTIMVLGDPPETDESGQNGEEKKDETDTFSATQLAFVSATQLAFVAAIKPYFVTEDGTPPVVADMLNMGLQIKHIMNPSRGRLLTSLDALLQRGITLAEEYDENHIDFPMQGDHMNKFAKKWLLYSMQWAFAGSCVWSERKAFGERLSMAIDCGLPAGDDGLIAFRPRVGDGEWEAWSESVPKMEIESNKVTATDLVITTTETVRHMDVLTSWIETRKPLILCGPPGSGKTMTLTSTLNNLPNVFLAPLNFSSGTTPDLILKTFQQHCEYVRTPKGIVLRPTQNIGVGRWLVIFCDDINLPKNDVYGTQAVISFMRLLTEQGGFWRQSDNVWIKLDRIQFVGACNPPTDAGRVQMTDRFMRHAPLLLVDFPSQNSLMQIYSTFNGGTLKLFPNLREEVTPLTEAMVEIYLENQKKFTVDIKPQYFYSPRELSRWMRAIYESVRNHDSLSREELVKLVAHEALRLFSDRLTNDEERDWCSLKIDEILNEKFPNLDPSATPPPRTPHLTNPQPHSASWKELLTHEDEVVYQKGEYKRRKDITKVTVASDVDEIARCAFYKCLNLTEFNFGDSKVTKIGEFALQRTGITKIKLPDTLKVIEKYALSRSKLTEVEVNVKEIKKGTFWECKDLVKVVLKEGVTAVERFAFDGCPNIYMFIWPDSVKEVGGSVFSGCNKLHEVRKIHNTT</sequence>
<evidence type="ECO:0000313" key="4">
    <source>
        <dbReference type="Proteomes" id="UP001165160"/>
    </source>
</evidence>
<organism evidence="3 4">
    <name type="scientific">Triparma verrucosa</name>
    <dbReference type="NCBI Taxonomy" id="1606542"/>
    <lineage>
        <taxon>Eukaryota</taxon>
        <taxon>Sar</taxon>
        <taxon>Stramenopiles</taxon>
        <taxon>Ochrophyta</taxon>
        <taxon>Bolidophyceae</taxon>
        <taxon>Parmales</taxon>
        <taxon>Triparmaceae</taxon>
        <taxon>Triparma</taxon>
    </lineage>
</organism>
<dbReference type="InterPro" id="IPR026983">
    <property type="entry name" value="DHC"/>
</dbReference>
<feature type="domain" description="AAA+ ATPase" evidence="2">
    <location>
        <begin position="414"/>
        <end position="567"/>
    </location>
</feature>
<dbReference type="Proteomes" id="UP001165160">
    <property type="component" value="Unassembled WGS sequence"/>
</dbReference>
<evidence type="ECO:0000259" key="2">
    <source>
        <dbReference type="SMART" id="SM00382"/>
    </source>
</evidence>
<dbReference type="Gene3D" id="3.40.50.12480">
    <property type="match status" value="1"/>
</dbReference>
<dbReference type="PANTHER" id="PTHR45703:SF36">
    <property type="entry name" value="DYNEIN HEAVY CHAIN, CYTOPLASMIC"/>
    <property type="match status" value="1"/>
</dbReference>
<dbReference type="Pfam" id="PF22597">
    <property type="entry name" value="DYN_lid"/>
    <property type="match status" value="1"/>
</dbReference>
<dbReference type="InterPro" id="IPR027417">
    <property type="entry name" value="P-loop_NTPase"/>
</dbReference>
<dbReference type="InterPro" id="IPR032675">
    <property type="entry name" value="LRR_dom_sf"/>
</dbReference>
<dbReference type="GO" id="GO:0005524">
    <property type="term" value="F:ATP binding"/>
    <property type="evidence" value="ECO:0007669"/>
    <property type="project" value="InterPro"/>
</dbReference>
<dbReference type="GO" id="GO:0045505">
    <property type="term" value="F:dynein intermediate chain binding"/>
    <property type="evidence" value="ECO:0007669"/>
    <property type="project" value="InterPro"/>
</dbReference>
<keyword evidence="4" id="KW-1185">Reference proteome</keyword>
<name>A0A9W7F901_9STRA</name>
<proteinExistence type="predicted"/>
<dbReference type="Gene3D" id="3.40.50.300">
    <property type="entry name" value="P-loop containing nucleotide triphosphate hydrolases"/>
    <property type="match status" value="2"/>
</dbReference>
<dbReference type="GO" id="GO:0016887">
    <property type="term" value="F:ATP hydrolysis activity"/>
    <property type="evidence" value="ECO:0007669"/>
    <property type="project" value="InterPro"/>
</dbReference>
<dbReference type="InterPro" id="IPR026906">
    <property type="entry name" value="LRR_5"/>
</dbReference>
<dbReference type="PANTHER" id="PTHR45703">
    <property type="entry name" value="DYNEIN HEAVY CHAIN"/>
    <property type="match status" value="1"/>
</dbReference>
<dbReference type="InterPro" id="IPR003593">
    <property type="entry name" value="AAA+_ATPase"/>
</dbReference>
<dbReference type="Gene3D" id="3.80.10.10">
    <property type="entry name" value="Ribonuclease Inhibitor"/>
    <property type="match status" value="1"/>
</dbReference>
<dbReference type="EMBL" id="BRXX01000327">
    <property type="protein sequence ID" value="GMI05164.1"/>
    <property type="molecule type" value="Genomic_DNA"/>
</dbReference>
<dbReference type="InterPro" id="IPR054354">
    <property type="entry name" value="DYNC2H1-like_lid"/>
</dbReference>
<feature type="region of interest" description="Disordered" evidence="1">
    <location>
        <begin position="689"/>
        <end position="710"/>
    </location>
</feature>
<comment type="caution">
    <text evidence="3">The sequence shown here is derived from an EMBL/GenBank/DDBJ whole genome shotgun (WGS) entry which is preliminary data.</text>
</comment>
<dbReference type="SUPFAM" id="SSF52058">
    <property type="entry name" value="L domain-like"/>
    <property type="match status" value="1"/>
</dbReference>
<evidence type="ECO:0000256" key="1">
    <source>
        <dbReference type="SAM" id="MobiDB-lite"/>
    </source>
</evidence>
<reference evidence="4" key="1">
    <citation type="journal article" date="2023" name="Commun. Biol.">
        <title>Genome analysis of Parmales, the sister group of diatoms, reveals the evolutionary specialization of diatoms from phago-mixotrophs to photoautotrophs.</title>
        <authorList>
            <person name="Ban H."/>
            <person name="Sato S."/>
            <person name="Yoshikawa S."/>
            <person name="Yamada K."/>
            <person name="Nakamura Y."/>
            <person name="Ichinomiya M."/>
            <person name="Sato N."/>
            <person name="Blanc-Mathieu R."/>
            <person name="Endo H."/>
            <person name="Kuwata A."/>
            <person name="Ogata H."/>
        </authorList>
    </citation>
    <scope>NUCLEOTIDE SEQUENCE [LARGE SCALE GENOMIC DNA]</scope>
    <source>
        <strain evidence="4">NIES 3699</strain>
    </source>
</reference>
<protein>
    <recommendedName>
        <fullName evidence="2">AAA+ ATPase domain-containing protein</fullName>
    </recommendedName>
</protein>
<dbReference type="Pfam" id="PF17852">
    <property type="entry name" value="Dynein_AAA_lid"/>
    <property type="match status" value="1"/>
</dbReference>
<dbReference type="CDD" id="cd00009">
    <property type="entry name" value="AAA"/>
    <property type="match status" value="1"/>
</dbReference>
<dbReference type="GO" id="GO:0051959">
    <property type="term" value="F:dynein light intermediate chain binding"/>
    <property type="evidence" value="ECO:0007669"/>
    <property type="project" value="InterPro"/>
</dbReference>
<dbReference type="AlphaFoldDB" id="A0A9W7F901"/>
<dbReference type="Pfam" id="PF12775">
    <property type="entry name" value="AAA_7"/>
    <property type="match status" value="1"/>
</dbReference>
<dbReference type="FunFam" id="3.40.50.300:FF:001013">
    <property type="entry name" value="Dynein heavy chain, cytoplasmic"/>
    <property type="match status" value="1"/>
</dbReference>
<dbReference type="SUPFAM" id="SSF52540">
    <property type="entry name" value="P-loop containing nucleoside triphosphate hydrolases"/>
    <property type="match status" value="2"/>
</dbReference>
<evidence type="ECO:0000313" key="3">
    <source>
        <dbReference type="EMBL" id="GMI05164.1"/>
    </source>
</evidence>